<name>A0A7E4W0B7_PANRE</name>
<protein>
    <submittedName>
        <fullName evidence="2">FTH domain-containing protein</fullName>
    </submittedName>
</protein>
<sequence length="153" mass="18047">MAHKLTELEVLCFKDKSEVDKSIKFPTIFNLFPFCKFLDIATAYNGWVRDLVDANLTTKINMISIEHDDLNELLGFDADDIQRLHEQHDEIYLSLTYKVHGPTHESKEYFEKRIRETFGLPKSFSNDIYFEVRFVNHPENSDLIYWCSVDDMS</sequence>
<organism evidence="1 2">
    <name type="scientific">Panagrellus redivivus</name>
    <name type="common">Microworm</name>
    <dbReference type="NCBI Taxonomy" id="6233"/>
    <lineage>
        <taxon>Eukaryota</taxon>
        <taxon>Metazoa</taxon>
        <taxon>Ecdysozoa</taxon>
        <taxon>Nematoda</taxon>
        <taxon>Chromadorea</taxon>
        <taxon>Rhabditida</taxon>
        <taxon>Tylenchina</taxon>
        <taxon>Panagrolaimomorpha</taxon>
        <taxon>Panagrolaimoidea</taxon>
        <taxon>Panagrolaimidae</taxon>
        <taxon>Panagrellus</taxon>
    </lineage>
</organism>
<reference evidence="2" key="2">
    <citation type="submission" date="2020-10" db="UniProtKB">
        <authorList>
            <consortium name="WormBaseParasite"/>
        </authorList>
    </citation>
    <scope>IDENTIFICATION</scope>
</reference>
<reference evidence="1" key="1">
    <citation type="journal article" date="2013" name="Genetics">
        <title>The draft genome and transcriptome of Panagrellus redivivus are shaped by the harsh demands of a free-living lifestyle.</title>
        <authorList>
            <person name="Srinivasan J."/>
            <person name="Dillman A.R."/>
            <person name="Macchietto M.G."/>
            <person name="Heikkinen L."/>
            <person name="Lakso M."/>
            <person name="Fracchia K.M."/>
            <person name="Antoshechkin I."/>
            <person name="Mortazavi A."/>
            <person name="Wong G."/>
            <person name="Sternberg P.W."/>
        </authorList>
    </citation>
    <scope>NUCLEOTIDE SEQUENCE [LARGE SCALE GENOMIC DNA]</scope>
    <source>
        <strain evidence="1">MT8872</strain>
    </source>
</reference>
<dbReference type="AlphaFoldDB" id="A0A7E4W0B7"/>
<evidence type="ECO:0000313" key="1">
    <source>
        <dbReference type="Proteomes" id="UP000492821"/>
    </source>
</evidence>
<evidence type="ECO:0000313" key="2">
    <source>
        <dbReference type="WBParaSite" id="Pan_g5330.t1"/>
    </source>
</evidence>
<dbReference type="WBParaSite" id="Pan_g5330.t1">
    <property type="protein sequence ID" value="Pan_g5330.t1"/>
    <property type="gene ID" value="Pan_g5330"/>
</dbReference>
<accession>A0A7E4W0B7</accession>
<dbReference type="Proteomes" id="UP000492821">
    <property type="component" value="Unassembled WGS sequence"/>
</dbReference>
<keyword evidence="1" id="KW-1185">Reference proteome</keyword>
<proteinExistence type="predicted"/>